<feature type="compositionally biased region" description="Acidic residues" evidence="5">
    <location>
        <begin position="318"/>
        <end position="327"/>
    </location>
</feature>
<keyword evidence="3" id="KW-0694">RNA-binding</keyword>
<dbReference type="InterPro" id="IPR007783">
    <property type="entry name" value="eIF3d"/>
</dbReference>
<proteinExistence type="predicted"/>
<dbReference type="EMBL" id="BRYB01000892">
    <property type="protein sequence ID" value="GMI39794.1"/>
    <property type="molecule type" value="Genomic_DNA"/>
</dbReference>
<dbReference type="PANTHER" id="PTHR12399:SF0">
    <property type="entry name" value="EUKARYOTIC TRANSLATION INITIATION FACTOR 3 SUBUNIT D"/>
    <property type="match status" value="1"/>
</dbReference>
<evidence type="ECO:0000256" key="1">
    <source>
        <dbReference type="ARBA" id="ARBA00022490"/>
    </source>
</evidence>
<feature type="non-terminal residue" evidence="6">
    <location>
        <position position="1"/>
    </location>
</feature>
<gene>
    <name evidence="6" type="ORF">TeGR_g1510</name>
</gene>
<name>A0ABQ6N468_9STRA</name>
<protein>
    <recommendedName>
        <fullName evidence="8">Eukaryotic translation initiation factor 3 subunit D</fullName>
    </recommendedName>
</protein>
<evidence type="ECO:0008006" key="8">
    <source>
        <dbReference type="Google" id="ProtNLM"/>
    </source>
</evidence>
<feature type="compositionally biased region" description="Acidic residues" evidence="5">
    <location>
        <begin position="298"/>
        <end position="311"/>
    </location>
</feature>
<dbReference type="Pfam" id="PF05091">
    <property type="entry name" value="eIF-3_zeta"/>
    <property type="match status" value="1"/>
</dbReference>
<evidence type="ECO:0000256" key="5">
    <source>
        <dbReference type="SAM" id="MobiDB-lite"/>
    </source>
</evidence>
<evidence type="ECO:0000256" key="3">
    <source>
        <dbReference type="ARBA" id="ARBA00022884"/>
    </source>
</evidence>
<evidence type="ECO:0000313" key="6">
    <source>
        <dbReference type="EMBL" id="GMI39794.1"/>
    </source>
</evidence>
<reference evidence="6 7" key="1">
    <citation type="journal article" date="2023" name="Commun. Biol.">
        <title>Genome analysis of Parmales, the sister group of diatoms, reveals the evolutionary specialization of diatoms from phago-mixotrophs to photoautotrophs.</title>
        <authorList>
            <person name="Ban H."/>
            <person name="Sato S."/>
            <person name="Yoshikawa S."/>
            <person name="Yamada K."/>
            <person name="Nakamura Y."/>
            <person name="Ichinomiya M."/>
            <person name="Sato N."/>
            <person name="Blanc-Mathieu R."/>
            <person name="Endo H."/>
            <person name="Kuwata A."/>
            <person name="Ogata H."/>
        </authorList>
    </citation>
    <scope>NUCLEOTIDE SEQUENCE [LARGE SCALE GENOMIC DNA]</scope>
</reference>
<keyword evidence="7" id="KW-1185">Reference proteome</keyword>
<organism evidence="6 7">
    <name type="scientific">Tetraparma gracilis</name>
    <dbReference type="NCBI Taxonomy" id="2962635"/>
    <lineage>
        <taxon>Eukaryota</taxon>
        <taxon>Sar</taxon>
        <taxon>Stramenopiles</taxon>
        <taxon>Ochrophyta</taxon>
        <taxon>Bolidophyceae</taxon>
        <taxon>Parmales</taxon>
        <taxon>Triparmaceae</taxon>
        <taxon>Tetraparma</taxon>
    </lineage>
</organism>
<evidence type="ECO:0000256" key="4">
    <source>
        <dbReference type="ARBA" id="ARBA00022917"/>
    </source>
</evidence>
<accession>A0ABQ6N468</accession>
<dbReference type="PANTHER" id="PTHR12399">
    <property type="entry name" value="EUKARYOTIC TRANSLATION INITIATION FACTOR 3 SUBUNIT 7"/>
    <property type="match status" value="1"/>
</dbReference>
<sequence>HPPPLCRYATDAIISHLMACPRSIYPWDVVIQKLPGGTLFFDKRDDSQFDFLTVSETSNDTPKVTEDDETQINTPERLSLEATMINQNFSQQILRGGDARKSFDIPNPFFDEDDAEGMEPASVGYRYRRFNLGEEIKLVVRTELHGKVIKKGVAGTTEKYMTAYALNEWDGKKSGGIEWRKKIDDQRGAVLASELKNNSCKMSKWCAQSYLAGAEQMKIGYVSRVTPTNPYNHVVLATQAFEPKQFAEQINMDKQNMWGIIKMMIELMQKQPDGKYVLLRDPNKAVVRLYSVPMSFNEDSDSDSDSSDDDSGSGSSSSDEDEKQAAK</sequence>
<feature type="region of interest" description="Disordered" evidence="5">
    <location>
        <begin position="295"/>
        <end position="327"/>
    </location>
</feature>
<keyword evidence="2" id="KW-0396">Initiation factor</keyword>
<evidence type="ECO:0000313" key="7">
    <source>
        <dbReference type="Proteomes" id="UP001165060"/>
    </source>
</evidence>
<dbReference type="Proteomes" id="UP001165060">
    <property type="component" value="Unassembled WGS sequence"/>
</dbReference>
<keyword evidence="4" id="KW-0648">Protein biosynthesis</keyword>
<evidence type="ECO:0000256" key="2">
    <source>
        <dbReference type="ARBA" id="ARBA00022540"/>
    </source>
</evidence>
<comment type="caution">
    <text evidence="6">The sequence shown here is derived from an EMBL/GenBank/DDBJ whole genome shotgun (WGS) entry which is preliminary data.</text>
</comment>
<keyword evidence="1" id="KW-0963">Cytoplasm</keyword>